<dbReference type="InterPro" id="IPR001907">
    <property type="entry name" value="ClpP"/>
</dbReference>
<dbReference type="EMBL" id="MT418680">
    <property type="protein sequence ID" value="QKF94124.1"/>
    <property type="molecule type" value="Genomic_DNA"/>
</dbReference>
<dbReference type="SUPFAM" id="SSF52096">
    <property type="entry name" value="ClpP/crotonase"/>
    <property type="match status" value="1"/>
</dbReference>
<dbReference type="PRINTS" id="PR00127">
    <property type="entry name" value="CLPPROTEASEP"/>
</dbReference>
<dbReference type="InterPro" id="IPR023562">
    <property type="entry name" value="ClpP/TepA"/>
</dbReference>
<dbReference type="Proteomes" id="UP001162001">
    <property type="component" value="Segment"/>
</dbReference>
<sequence>MFSRMSDRNRSRKTFNKKRKLEELMDLFSNKNNHNDDSDEEQESEDLLYEEGVTCRDNKIYFKTHVDDDNIEKLIKIIDSKNLKFQKLSQNRLFARVEPRPLYLHITSYGGDIFAAFRAIDCIKRSTIPIYTIIDGYAASAATLMSVVGKKRYMTPNAYVLIHQLSAGTFGKYWEMKDDFENYTSMMKDIYDLYVKNTKMSEDDLKQYLSHDIWWKSDRCLDTGIVDAIYERDDN</sequence>
<dbReference type="GO" id="GO:0006515">
    <property type="term" value="P:protein quality control for misfolded or incompletely synthesized proteins"/>
    <property type="evidence" value="ECO:0007669"/>
    <property type="project" value="TreeGrafter"/>
</dbReference>
<dbReference type="GO" id="GO:0004176">
    <property type="term" value="F:ATP-dependent peptidase activity"/>
    <property type="evidence" value="ECO:0007669"/>
    <property type="project" value="InterPro"/>
</dbReference>
<dbReference type="Pfam" id="PF00574">
    <property type="entry name" value="CLP_protease"/>
    <property type="match status" value="1"/>
</dbReference>
<keyword evidence="2" id="KW-0645">Protease</keyword>
<dbReference type="Gene3D" id="3.90.226.10">
    <property type="entry name" value="2-enoyl-CoA Hydratase, Chain A, domain 1"/>
    <property type="match status" value="1"/>
</dbReference>
<dbReference type="PANTHER" id="PTHR10381:SF11">
    <property type="entry name" value="ATP-DEPENDENT CLP PROTEASE PROTEOLYTIC SUBUNIT, MITOCHONDRIAL"/>
    <property type="match status" value="1"/>
</dbReference>
<dbReference type="GO" id="GO:0051117">
    <property type="term" value="F:ATPase binding"/>
    <property type="evidence" value="ECO:0007669"/>
    <property type="project" value="TreeGrafter"/>
</dbReference>
<proteinExistence type="inferred from homology"/>
<dbReference type="GO" id="GO:0004252">
    <property type="term" value="F:serine-type endopeptidase activity"/>
    <property type="evidence" value="ECO:0007669"/>
    <property type="project" value="InterPro"/>
</dbReference>
<comment type="similarity">
    <text evidence="1">Belongs to the peptidase S14 family.</text>
</comment>
<name>A0A7D3QVB0_9VIRU</name>
<keyword evidence="3" id="KW-1185">Reference proteome</keyword>
<dbReference type="PANTHER" id="PTHR10381">
    <property type="entry name" value="ATP-DEPENDENT CLP PROTEASE PROTEOLYTIC SUBUNIT"/>
    <property type="match status" value="1"/>
</dbReference>
<dbReference type="GO" id="GO:0009368">
    <property type="term" value="C:endopeptidase Clp complex"/>
    <property type="evidence" value="ECO:0007669"/>
    <property type="project" value="TreeGrafter"/>
</dbReference>
<accession>A0A7D3QVB0</accession>
<dbReference type="InterPro" id="IPR029045">
    <property type="entry name" value="ClpP/crotonase-like_dom_sf"/>
</dbReference>
<evidence type="ECO:0000256" key="1">
    <source>
        <dbReference type="ARBA" id="ARBA00007039"/>
    </source>
</evidence>
<keyword evidence="2" id="KW-0378">Hydrolase</keyword>
<organism evidence="2 3">
    <name type="scientific">Fadolivirus FV1/VV64</name>
    <dbReference type="NCBI Taxonomy" id="3070911"/>
    <lineage>
        <taxon>Viruses</taxon>
        <taxon>Varidnaviria</taxon>
        <taxon>Bamfordvirae</taxon>
        <taxon>Nucleocytoviricota</taxon>
        <taxon>Megaviricetes</taxon>
        <taxon>Imitervirales</taxon>
        <taxon>Mimiviridae</taxon>
        <taxon>Klosneuvirinae</taxon>
        <taxon>Fadolivirus</taxon>
        <taxon>Fadolivirus algeromassiliense</taxon>
    </lineage>
</organism>
<protein>
    <submittedName>
        <fullName evidence="2">ATP-dependent clp protease proteolytic subunit</fullName>
    </submittedName>
</protein>
<reference evidence="2 3" key="1">
    <citation type="submission" date="2020-04" db="EMBL/GenBank/DDBJ databases">
        <title>Advantages and limits of metagenomic assembly and binning of a giant virus.</title>
        <authorList>
            <person name="Schulz F."/>
            <person name="Andreani J."/>
            <person name="Francis R."/>
            <person name="Boudjemaa H."/>
            <person name="Bou Khalil J.Y."/>
            <person name="Lee J."/>
            <person name="La Scola B."/>
            <person name="Woyke T."/>
        </authorList>
    </citation>
    <scope>NUCLEOTIDE SEQUENCE [LARGE SCALE GENOMIC DNA]</scope>
    <source>
        <strain evidence="2 3">FV1/VV64</strain>
    </source>
</reference>
<evidence type="ECO:0000313" key="3">
    <source>
        <dbReference type="Proteomes" id="UP001162001"/>
    </source>
</evidence>
<gene>
    <name evidence="2" type="ORF">Fadolivirus_1_666</name>
</gene>
<evidence type="ECO:0000313" key="2">
    <source>
        <dbReference type="EMBL" id="QKF94124.1"/>
    </source>
</evidence>